<keyword evidence="1" id="KW-1133">Transmembrane helix</keyword>
<keyword evidence="1" id="KW-0472">Membrane</keyword>
<sequence length="76" mass="8880">MIDLYTDFPDTCVYGTDYVPANDLPLSFTHVYWMEMTPCKGLAVIFVAICMGWSWYLANDMQFYILSPLMLIPFFM</sequence>
<keyword evidence="3" id="KW-1185">Reference proteome</keyword>
<proteinExistence type="predicted"/>
<accession>A0AAE0VWY9</accession>
<reference evidence="2" key="1">
    <citation type="journal article" date="2021" name="Genome Biol. Evol.">
        <title>A High-Quality Reference Genome for a Parasitic Bivalve with Doubly Uniparental Inheritance (Bivalvia: Unionida).</title>
        <authorList>
            <person name="Smith C.H."/>
        </authorList>
    </citation>
    <scope>NUCLEOTIDE SEQUENCE</scope>
    <source>
        <strain evidence="2">CHS0354</strain>
    </source>
</reference>
<dbReference type="AlphaFoldDB" id="A0AAE0VWY9"/>
<comment type="caution">
    <text evidence="2">The sequence shown here is derived from an EMBL/GenBank/DDBJ whole genome shotgun (WGS) entry which is preliminary data.</text>
</comment>
<reference evidence="2" key="3">
    <citation type="submission" date="2023-05" db="EMBL/GenBank/DDBJ databases">
        <authorList>
            <person name="Smith C.H."/>
        </authorList>
    </citation>
    <scope>NUCLEOTIDE SEQUENCE</scope>
    <source>
        <strain evidence="2">CHS0354</strain>
        <tissue evidence="2">Mantle</tissue>
    </source>
</reference>
<gene>
    <name evidence="2" type="ORF">CHS0354_032682</name>
</gene>
<evidence type="ECO:0000313" key="3">
    <source>
        <dbReference type="Proteomes" id="UP001195483"/>
    </source>
</evidence>
<dbReference type="Proteomes" id="UP001195483">
    <property type="component" value="Unassembled WGS sequence"/>
</dbReference>
<evidence type="ECO:0000313" key="2">
    <source>
        <dbReference type="EMBL" id="KAK3592292.1"/>
    </source>
</evidence>
<protein>
    <submittedName>
        <fullName evidence="2">Uncharacterized protein</fullName>
    </submittedName>
</protein>
<reference evidence="2" key="2">
    <citation type="journal article" date="2021" name="Genome Biol. Evol.">
        <title>Developing a high-quality reference genome for a parasitic bivalve with doubly uniparental inheritance (Bivalvia: Unionida).</title>
        <authorList>
            <person name="Smith C.H."/>
        </authorList>
    </citation>
    <scope>NUCLEOTIDE SEQUENCE</scope>
    <source>
        <strain evidence="2">CHS0354</strain>
        <tissue evidence="2">Mantle</tissue>
    </source>
</reference>
<feature type="transmembrane region" description="Helical" evidence="1">
    <location>
        <begin position="41"/>
        <end position="58"/>
    </location>
</feature>
<dbReference type="EMBL" id="JAEAOA010001926">
    <property type="protein sequence ID" value="KAK3592292.1"/>
    <property type="molecule type" value="Genomic_DNA"/>
</dbReference>
<keyword evidence="1" id="KW-0812">Transmembrane</keyword>
<organism evidence="2 3">
    <name type="scientific">Potamilus streckersoni</name>
    <dbReference type="NCBI Taxonomy" id="2493646"/>
    <lineage>
        <taxon>Eukaryota</taxon>
        <taxon>Metazoa</taxon>
        <taxon>Spiralia</taxon>
        <taxon>Lophotrochozoa</taxon>
        <taxon>Mollusca</taxon>
        <taxon>Bivalvia</taxon>
        <taxon>Autobranchia</taxon>
        <taxon>Heteroconchia</taxon>
        <taxon>Palaeoheterodonta</taxon>
        <taxon>Unionida</taxon>
        <taxon>Unionoidea</taxon>
        <taxon>Unionidae</taxon>
        <taxon>Ambleminae</taxon>
        <taxon>Lampsilini</taxon>
        <taxon>Potamilus</taxon>
    </lineage>
</organism>
<name>A0AAE0VWY9_9BIVA</name>
<evidence type="ECO:0000256" key="1">
    <source>
        <dbReference type="SAM" id="Phobius"/>
    </source>
</evidence>